<accession>A0A6N6VYJ9</accession>
<organism evidence="1 2">
    <name type="scientific">Silvanigrella paludirubra</name>
    <dbReference type="NCBI Taxonomy" id="2499159"/>
    <lineage>
        <taxon>Bacteria</taxon>
        <taxon>Pseudomonadati</taxon>
        <taxon>Bdellovibrionota</taxon>
        <taxon>Oligoflexia</taxon>
        <taxon>Silvanigrellales</taxon>
        <taxon>Silvanigrellaceae</taxon>
        <taxon>Silvanigrella</taxon>
    </lineage>
</organism>
<sequence>MSNKPSLSLQPIVSLHKNSSEFFDRFYEKNSNHMSCSLGCSKCCFVDLTVFQAEAYHIIEWVNFLSLENKLTLLKDLKSSEMAEQKNTAGKVNKPCSFLREGKCTIYDARPTICRTQGLALQYKISDEKNQIQLAVDHCPLNFKEENSLPNKAEWLDLDRLNALQSIAENFFLKNNLELRNQEIEKLINKKNRISLKKLKEFIVSQLESNGT</sequence>
<proteinExistence type="predicted"/>
<dbReference type="EMBL" id="WFLM01000003">
    <property type="protein sequence ID" value="KAB8039225.1"/>
    <property type="molecule type" value="Genomic_DNA"/>
</dbReference>
<comment type="caution">
    <text evidence="1">The sequence shown here is derived from an EMBL/GenBank/DDBJ whole genome shotgun (WGS) entry which is preliminary data.</text>
</comment>
<name>A0A6N6VYJ9_9BACT</name>
<dbReference type="Proteomes" id="UP000437748">
    <property type="component" value="Unassembled WGS sequence"/>
</dbReference>
<evidence type="ECO:0000313" key="1">
    <source>
        <dbReference type="EMBL" id="KAB8039225.1"/>
    </source>
</evidence>
<protein>
    <recommendedName>
        <fullName evidence="3">YkgJ family cysteine cluster protein</fullName>
    </recommendedName>
</protein>
<dbReference type="OrthoDB" id="9810361at2"/>
<gene>
    <name evidence="1" type="ORF">GCL60_10250</name>
</gene>
<reference evidence="1 2" key="1">
    <citation type="submission" date="2019-10" db="EMBL/GenBank/DDBJ databases">
        <title>New species of Slilvanegrellaceae.</title>
        <authorList>
            <person name="Pitt A."/>
            <person name="Hahn M.W."/>
        </authorList>
    </citation>
    <scope>NUCLEOTIDE SEQUENCE [LARGE SCALE GENOMIC DNA]</scope>
    <source>
        <strain evidence="1 2">SP-Ram-0.45-NSY-1</strain>
    </source>
</reference>
<evidence type="ECO:0008006" key="3">
    <source>
        <dbReference type="Google" id="ProtNLM"/>
    </source>
</evidence>
<evidence type="ECO:0000313" key="2">
    <source>
        <dbReference type="Proteomes" id="UP000437748"/>
    </source>
</evidence>
<dbReference type="Pfam" id="PF03692">
    <property type="entry name" value="CxxCxxCC"/>
    <property type="match status" value="1"/>
</dbReference>
<dbReference type="RefSeq" id="WP_153420624.1">
    <property type="nucleotide sequence ID" value="NZ_WFLM01000003.1"/>
</dbReference>
<dbReference type="InterPro" id="IPR005358">
    <property type="entry name" value="Puta_zinc/iron-chelating_dom"/>
</dbReference>
<keyword evidence="2" id="KW-1185">Reference proteome</keyword>
<dbReference type="AlphaFoldDB" id="A0A6N6VYJ9"/>